<sequence>MSRGINVTPVKKREVIAKFKKFGKMSDASRLSGIPYTTVRRIIRNYKLGITSKRNGGQKRVKKRDTRSFKRCAKKARRISVSSLALHSPKKVSRCTVYRALREQHMKKKKQRRRPNLTERHKQQRKQFIIKFLEDVIDWKKIIWTDEKKFRLDGPDKYNSVWVEVDREQPEDVLSVDYQRYKGVMVQMAISSKGVLHFCRVNGAINGDVYWDIVTGEALAAMHQAHGEDFTYQQDNATPHVRKDVLKGFQDLNMNVMSWPACSPDLSPIENVWSLLATRVYKEIPTFDNENQLWRKITKEIRALKTKDIVPYVQSIGSRLVTCAVKKYNYVYKW</sequence>
<proteinExistence type="predicted"/>
<dbReference type="GO" id="GO:0006313">
    <property type="term" value="P:DNA transposition"/>
    <property type="evidence" value="ECO:0007669"/>
    <property type="project" value="InterPro"/>
</dbReference>
<dbReference type="PANTHER" id="PTHR47326">
    <property type="entry name" value="TRANSPOSABLE ELEMENT TC3 TRANSPOSASE-LIKE PROTEIN"/>
    <property type="match status" value="1"/>
</dbReference>
<dbReference type="PANTHER" id="PTHR47326:SF1">
    <property type="entry name" value="HTH PSQ-TYPE DOMAIN-CONTAINING PROTEIN"/>
    <property type="match status" value="1"/>
</dbReference>
<dbReference type="Pfam" id="PF13358">
    <property type="entry name" value="DDE_3"/>
    <property type="match status" value="1"/>
</dbReference>
<name>A0A5J4WGR6_9EUKA</name>
<dbReference type="Gene3D" id="3.30.420.10">
    <property type="entry name" value="Ribonuclease H-like superfamily/Ribonuclease H"/>
    <property type="match status" value="1"/>
</dbReference>
<dbReference type="OrthoDB" id="4843387at2759"/>
<dbReference type="GO" id="GO:0003677">
    <property type="term" value="F:DNA binding"/>
    <property type="evidence" value="ECO:0007669"/>
    <property type="project" value="InterPro"/>
</dbReference>
<dbReference type="InterPro" id="IPR038717">
    <property type="entry name" value="Tc1-like_DDE_dom"/>
</dbReference>
<dbReference type="Pfam" id="PF01498">
    <property type="entry name" value="HTH_Tnp_Tc3_2"/>
    <property type="match status" value="1"/>
</dbReference>
<evidence type="ECO:0000259" key="2">
    <source>
        <dbReference type="Pfam" id="PF13358"/>
    </source>
</evidence>
<feature type="domain" description="Transposase Tc1-like" evidence="1">
    <location>
        <begin position="67"/>
        <end position="128"/>
    </location>
</feature>
<evidence type="ECO:0000313" key="4">
    <source>
        <dbReference type="Proteomes" id="UP000324800"/>
    </source>
</evidence>
<evidence type="ECO:0000259" key="1">
    <source>
        <dbReference type="Pfam" id="PF01498"/>
    </source>
</evidence>
<dbReference type="EMBL" id="SNRW01002154">
    <property type="protein sequence ID" value="KAA6393742.1"/>
    <property type="molecule type" value="Genomic_DNA"/>
</dbReference>
<dbReference type="Proteomes" id="UP000324800">
    <property type="component" value="Unassembled WGS sequence"/>
</dbReference>
<dbReference type="InterPro" id="IPR036397">
    <property type="entry name" value="RNaseH_sf"/>
</dbReference>
<accession>A0A5J4WGR6</accession>
<dbReference type="InterPro" id="IPR002492">
    <property type="entry name" value="Transposase_Tc1-like"/>
</dbReference>
<evidence type="ECO:0000313" key="3">
    <source>
        <dbReference type="EMBL" id="KAA6393742.1"/>
    </source>
</evidence>
<gene>
    <name evidence="3" type="ORF">EZS28_010732</name>
</gene>
<dbReference type="AlphaFoldDB" id="A0A5J4WGR6"/>
<organism evidence="3 4">
    <name type="scientific">Streblomastix strix</name>
    <dbReference type="NCBI Taxonomy" id="222440"/>
    <lineage>
        <taxon>Eukaryota</taxon>
        <taxon>Metamonada</taxon>
        <taxon>Preaxostyla</taxon>
        <taxon>Oxymonadida</taxon>
        <taxon>Streblomastigidae</taxon>
        <taxon>Streblomastix</taxon>
    </lineage>
</organism>
<feature type="domain" description="Tc1-like transposase DDE" evidence="2">
    <location>
        <begin position="142"/>
        <end position="282"/>
    </location>
</feature>
<reference evidence="3 4" key="1">
    <citation type="submission" date="2019-03" db="EMBL/GenBank/DDBJ databases">
        <title>Single cell metagenomics reveals metabolic interactions within the superorganism composed of flagellate Streblomastix strix and complex community of Bacteroidetes bacteria on its surface.</title>
        <authorList>
            <person name="Treitli S.C."/>
            <person name="Kolisko M."/>
            <person name="Husnik F."/>
            <person name="Keeling P."/>
            <person name="Hampl V."/>
        </authorList>
    </citation>
    <scope>NUCLEOTIDE SEQUENCE [LARGE SCALE GENOMIC DNA]</scope>
    <source>
        <strain evidence="3">ST1C</strain>
    </source>
</reference>
<protein>
    <submittedName>
        <fullName evidence="3">Putative Transposable element Tc3 transposase</fullName>
    </submittedName>
</protein>
<comment type="caution">
    <text evidence="3">The sequence shown here is derived from an EMBL/GenBank/DDBJ whole genome shotgun (WGS) entry which is preliminary data.</text>
</comment>
<dbReference type="GO" id="GO:0015074">
    <property type="term" value="P:DNA integration"/>
    <property type="evidence" value="ECO:0007669"/>
    <property type="project" value="InterPro"/>
</dbReference>